<dbReference type="InterPro" id="IPR003409">
    <property type="entry name" value="MORN"/>
</dbReference>
<dbReference type="PROSITE" id="PS50865">
    <property type="entry name" value="ZF_MYND_2"/>
    <property type="match status" value="1"/>
</dbReference>
<dbReference type="Proteomes" id="UP001460270">
    <property type="component" value="Unassembled WGS sequence"/>
</dbReference>
<feature type="compositionally biased region" description="Basic and acidic residues" evidence="6">
    <location>
        <begin position="471"/>
        <end position="499"/>
    </location>
</feature>
<proteinExistence type="predicted"/>
<feature type="region of interest" description="Disordered" evidence="6">
    <location>
        <begin position="881"/>
        <end position="905"/>
    </location>
</feature>
<dbReference type="SUPFAM" id="SSF82185">
    <property type="entry name" value="Histone H3 K4-specific methyltransferase SET7/9 N-terminal domain"/>
    <property type="match status" value="1"/>
</dbReference>
<accession>A0AAW0NA19</accession>
<dbReference type="InterPro" id="IPR002110">
    <property type="entry name" value="Ankyrin_rpt"/>
</dbReference>
<feature type="region of interest" description="Disordered" evidence="6">
    <location>
        <begin position="391"/>
        <end position="499"/>
    </location>
</feature>
<keyword evidence="1" id="KW-0479">Metal-binding</keyword>
<dbReference type="EMBL" id="JBBPFD010000018">
    <property type="protein sequence ID" value="KAK7888890.1"/>
    <property type="molecule type" value="Genomic_DNA"/>
</dbReference>
<evidence type="ECO:0000313" key="8">
    <source>
        <dbReference type="EMBL" id="KAK7888890.1"/>
    </source>
</evidence>
<gene>
    <name evidence="8" type="ORF">WMY93_024450</name>
</gene>
<feature type="compositionally biased region" description="Basic and acidic residues" evidence="6">
    <location>
        <begin position="411"/>
        <end position="440"/>
    </location>
</feature>
<dbReference type="PANTHER" id="PTHR15897">
    <property type="entry name" value="ANKYRIN REPEAT AND MYND DOMAIN PROTEIN 1"/>
    <property type="match status" value="1"/>
</dbReference>
<dbReference type="GO" id="GO:0008270">
    <property type="term" value="F:zinc ion binding"/>
    <property type="evidence" value="ECO:0007669"/>
    <property type="project" value="UniProtKB-KW"/>
</dbReference>
<evidence type="ECO:0000256" key="1">
    <source>
        <dbReference type="ARBA" id="ARBA00022723"/>
    </source>
</evidence>
<dbReference type="Gene3D" id="1.25.40.20">
    <property type="entry name" value="Ankyrin repeat-containing domain"/>
    <property type="match status" value="2"/>
</dbReference>
<dbReference type="Gene3D" id="2.20.110.10">
    <property type="entry name" value="Histone H3 K4-specific methyltransferase SET7/9 N-terminal domain"/>
    <property type="match status" value="2"/>
</dbReference>
<dbReference type="InterPro" id="IPR036770">
    <property type="entry name" value="Ankyrin_rpt-contain_sf"/>
</dbReference>
<sequence>MCPGNMYAVRAIVSVIAEPGNVNGLGAAEPGQRNALGRYEGEFMNGLKHGRGKYTWKTGEFFEGSFYKDFRHGDGVYCWPSEHKFIGKFYLNRKEGYGLHMFPNGSRFQGLYHADQRFGPGVLTYPDGRQDVGLWHNERLLRFCTTVEEGCFTLKDFPEYAAFMDTSITTEPCVRWSHKRHKQLKTLFSDDSYVLPSGIELFSTDGDHLPLPPKRRKDLDQHFFGDQWEPDVNLCQGYERDPLSTLPLEARMQAHIFKHRLQCKNQNWDIEAVLSLSRRGFGAKGRLEVSSEQLILHASRGDHRAVSQILRSGLVHPDVADALKHTALIAATTNCCNDVIDVLLDMGADIDKLNGENMSALAVCHILYYPFHSLHINELQLTFNEKEKESLEAIDPETSADNIFDPEERTEEERNQETEIEKTEVVNNSDDKSCEERDNNFDPEEETEERQEEQNQENEIDKAEVVSNSDDESRKETEDHTDRNLDENEKKEESREVVGVERSVEVKDGTVVVGSVEWKEYPAKGKVHGSGETATFDSDDSVNSFQIYVTEKALQRSAEALSRTGITPSVDTEETVRKMAAMKIEHRDRLKTLKLLLERGADPNACRVPMPVLFLAVMASDVEAVRRLLLCGARTDIPLPPQGKGVYPLHVAAALPGSAGPKITELLLHAITDPDARACDQDHIYKTDKSHRDTKDREGGTTALHVACGRDTDYQVTKLFRNISDPNVPLGNGVGSALCALANNNYHLSGNRQKLRRSRHFDAILVDNVEGTAVDYAYYSFNQDTRIATTPYHALNMQEREILRRLTNSTLESASSRTKPEQLSPLFRFCFYCSRSAFVKLTRCSRCHMVFYCSKTCKLKSWEEGHKDTCVRILPKSAQLRSSRRSGERRVRESANAAQKNELKSQKGAKDVLKFKTARRVLDDTYRQKVTKFMKFDQKPRTSKAADLPAKDQPKENYSFI</sequence>
<feature type="compositionally biased region" description="Acidic residues" evidence="6">
    <location>
        <begin position="441"/>
        <end position="458"/>
    </location>
</feature>
<evidence type="ECO:0000259" key="7">
    <source>
        <dbReference type="PROSITE" id="PS50865"/>
    </source>
</evidence>
<dbReference type="Pfam" id="PF02493">
    <property type="entry name" value="MORN"/>
    <property type="match status" value="4"/>
</dbReference>
<keyword evidence="4" id="KW-0862">Zinc</keyword>
<dbReference type="SUPFAM" id="SSF48403">
    <property type="entry name" value="Ankyrin repeat"/>
    <property type="match status" value="2"/>
</dbReference>
<evidence type="ECO:0000256" key="6">
    <source>
        <dbReference type="SAM" id="MobiDB-lite"/>
    </source>
</evidence>
<dbReference type="Pfam" id="PF01753">
    <property type="entry name" value="zf-MYND"/>
    <property type="match status" value="1"/>
</dbReference>
<comment type="caution">
    <text evidence="8">The sequence shown here is derived from an EMBL/GenBank/DDBJ whole genome shotgun (WGS) entry which is preliminary data.</text>
</comment>
<keyword evidence="9" id="KW-1185">Reference proteome</keyword>
<name>A0AAW0NA19_9GOBI</name>
<evidence type="ECO:0000256" key="5">
    <source>
        <dbReference type="PROSITE-ProRule" id="PRU00134"/>
    </source>
</evidence>
<dbReference type="PANTHER" id="PTHR15897:SF2">
    <property type="entry name" value="ANKYRIN REPEAT AND MYND DOMAIN-CONTAINING PROTEIN 1"/>
    <property type="match status" value="1"/>
</dbReference>
<evidence type="ECO:0000256" key="2">
    <source>
        <dbReference type="ARBA" id="ARBA00022737"/>
    </source>
</evidence>
<keyword evidence="2" id="KW-0677">Repeat</keyword>
<dbReference type="Gene3D" id="6.10.140.2220">
    <property type="match status" value="1"/>
</dbReference>
<dbReference type="SMART" id="SM00698">
    <property type="entry name" value="MORN"/>
    <property type="match status" value="3"/>
</dbReference>
<dbReference type="PROSITE" id="PS01360">
    <property type="entry name" value="ZF_MYND_1"/>
    <property type="match status" value="1"/>
</dbReference>
<reference evidence="9" key="1">
    <citation type="submission" date="2024-04" db="EMBL/GenBank/DDBJ databases">
        <title>Salinicola lusitanus LLJ914,a marine bacterium isolated from the Okinawa Trough.</title>
        <authorList>
            <person name="Li J."/>
        </authorList>
    </citation>
    <scope>NUCLEOTIDE SEQUENCE [LARGE SCALE GENOMIC DNA]</scope>
</reference>
<dbReference type="SUPFAM" id="SSF144232">
    <property type="entry name" value="HIT/MYND zinc finger-like"/>
    <property type="match status" value="1"/>
</dbReference>
<evidence type="ECO:0000256" key="3">
    <source>
        <dbReference type="ARBA" id="ARBA00022771"/>
    </source>
</evidence>
<dbReference type="InterPro" id="IPR002893">
    <property type="entry name" value="Znf_MYND"/>
</dbReference>
<feature type="domain" description="MYND-type" evidence="7">
    <location>
        <begin position="830"/>
        <end position="870"/>
    </location>
</feature>
<dbReference type="AlphaFoldDB" id="A0AAW0NA19"/>
<evidence type="ECO:0000313" key="9">
    <source>
        <dbReference type="Proteomes" id="UP001460270"/>
    </source>
</evidence>
<evidence type="ECO:0000256" key="4">
    <source>
        <dbReference type="ARBA" id="ARBA00022833"/>
    </source>
</evidence>
<protein>
    <recommendedName>
        <fullName evidence="7">MYND-type domain-containing protein</fullName>
    </recommendedName>
</protein>
<keyword evidence="3 5" id="KW-0863">Zinc-finger</keyword>
<dbReference type="InterPro" id="IPR053064">
    <property type="entry name" value="Ankyrin-MYND_domain-protein"/>
</dbReference>
<organism evidence="8 9">
    <name type="scientific">Mugilogobius chulae</name>
    <name type="common">yellowstripe goby</name>
    <dbReference type="NCBI Taxonomy" id="88201"/>
    <lineage>
        <taxon>Eukaryota</taxon>
        <taxon>Metazoa</taxon>
        <taxon>Chordata</taxon>
        <taxon>Craniata</taxon>
        <taxon>Vertebrata</taxon>
        <taxon>Euteleostomi</taxon>
        <taxon>Actinopterygii</taxon>
        <taxon>Neopterygii</taxon>
        <taxon>Teleostei</taxon>
        <taxon>Neoteleostei</taxon>
        <taxon>Acanthomorphata</taxon>
        <taxon>Gobiaria</taxon>
        <taxon>Gobiiformes</taxon>
        <taxon>Gobioidei</taxon>
        <taxon>Gobiidae</taxon>
        <taxon>Gobionellinae</taxon>
        <taxon>Mugilogobius</taxon>
    </lineage>
</organism>
<dbReference type="SMART" id="SM00248">
    <property type="entry name" value="ANK"/>
    <property type="match status" value="5"/>
</dbReference>
<feature type="region of interest" description="Disordered" evidence="6">
    <location>
        <begin position="937"/>
        <end position="961"/>
    </location>
</feature>